<proteinExistence type="predicted"/>
<dbReference type="AlphaFoldDB" id="A0A9X3RWC0"/>
<evidence type="ECO:0000313" key="2">
    <source>
        <dbReference type="Proteomes" id="UP001146430"/>
    </source>
</evidence>
<evidence type="ECO:0000313" key="1">
    <source>
        <dbReference type="EMBL" id="MCZ9307953.1"/>
    </source>
</evidence>
<organism evidence="1 2">
    <name type="scientific">Corynebacterium curieae</name>
    <dbReference type="NCBI Taxonomy" id="2913500"/>
    <lineage>
        <taxon>Bacteria</taxon>
        <taxon>Bacillati</taxon>
        <taxon>Actinomycetota</taxon>
        <taxon>Actinomycetes</taxon>
        <taxon>Mycobacteriales</taxon>
        <taxon>Corynebacteriaceae</taxon>
        <taxon>Corynebacterium</taxon>
    </lineage>
</organism>
<accession>A0A9X3RWC0</accession>
<name>A0A9X3RWC0_9CORY</name>
<protein>
    <submittedName>
        <fullName evidence="1">Uncharacterized protein</fullName>
    </submittedName>
</protein>
<gene>
    <name evidence="1" type="ORF">L8V01_10780</name>
</gene>
<reference evidence="1" key="1">
    <citation type="submission" date="2022-02" db="EMBL/GenBank/DDBJ databases">
        <title>Corynebacterium sp. from urogenital microbiome.</title>
        <authorList>
            <person name="Cappelli E.A."/>
            <person name="Ribeiro T.G."/>
            <person name="Peixe L."/>
        </authorList>
    </citation>
    <scope>NUCLEOTIDE SEQUENCE</scope>
    <source>
        <strain evidence="1">C8Ua_181</strain>
    </source>
</reference>
<dbReference type="EMBL" id="JAKMUU010000009">
    <property type="protein sequence ID" value="MCZ9307953.1"/>
    <property type="molecule type" value="Genomic_DNA"/>
</dbReference>
<sequence length="166" mass="19324">MHISNIYLAYVKRFLLDSHGSAIQGSAIQVLAGASFDEQEILEWIEEGKKVDHDIWYEEIPIENLPHSFSPPGEALVYFDGCSFNEGWERDFQWTDPVGRRALIPEKFNGVVRPRPETEGVLREDGYVGDDYYLWRVPCPWKSRYLLAPFQEKSNEYIDYGRPFTV</sequence>
<dbReference type="RefSeq" id="WP_269947051.1">
    <property type="nucleotide sequence ID" value="NZ_JAKMUU010000009.1"/>
</dbReference>
<dbReference type="Proteomes" id="UP001146430">
    <property type="component" value="Unassembled WGS sequence"/>
</dbReference>
<comment type="caution">
    <text evidence="1">The sequence shown here is derived from an EMBL/GenBank/DDBJ whole genome shotgun (WGS) entry which is preliminary data.</text>
</comment>